<evidence type="ECO:0000256" key="8">
    <source>
        <dbReference type="SAM" id="MobiDB-lite"/>
    </source>
</evidence>
<feature type="transmembrane region" description="Helical" evidence="7">
    <location>
        <begin position="425"/>
        <end position="448"/>
    </location>
</feature>
<feature type="transmembrane region" description="Helical" evidence="7">
    <location>
        <begin position="255"/>
        <end position="272"/>
    </location>
</feature>
<organism evidence="10">
    <name type="scientific">uncultured Nocardioidaceae bacterium</name>
    <dbReference type="NCBI Taxonomy" id="253824"/>
    <lineage>
        <taxon>Bacteria</taxon>
        <taxon>Bacillati</taxon>
        <taxon>Actinomycetota</taxon>
        <taxon>Actinomycetes</taxon>
        <taxon>Propionibacteriales</taxon>
        <taxon>Nocardioidaceae</taxon>
        <taxon>environmental samples</taxon>
    </lineage>
</organism>
<dbReference type="PANTHER" id="PTHR30043">
    <property type="entry name" value="PHOSPHONATES TRANSPORT SYSTEM PERMEASE PROTEIN"/>
    <property type="match status" value="1"/>
</dbReference>
<feature type="region of interest" description="Disordered" evidence="8">
    <location>
        <begin position="1"/>
        <end position="20"/>
    </location>
</feature>
<sequence>MTTTLPVAPPRSTPRQGPSAGDVWRRRVLVLLVLAGPLAWSLQRAVGSDDLVNGGGLALVDDLLGLALHPATDRAFLEVVGRAVLVTVAFALLGTAAALVLGGVGGLVLSDVAWGDRPGRWVAAVRLPLRAVLVAARSVHELVWALLLVSVLGLDPLVAVVAVAVPFGAQTAKVFADTLDGTPRGPVDALRAGGVAPVPALVYGLLPGALPLLLSYSFYRLECAIRSVVVLGVVGVGGLGQELVVSLQSRNWDEVWTLVGAVLVLSAVVDLWSTRVRSGLAVATCSDWSSGRTDVARGSGGSSWVRGSAWALVPLLAWAWWYADVSLAGLVSDRTRELTGRLVGEMLPPSPPPGGWSSLGVAVLDTVSMAVLAMAVAVVLTLAVGPLAARPRRDQSGAGAGPLRWAAWGGARLVLLAMRSVPPTVWAVVALLVLFPGVLPGAVALGVYTGGILGRLVAEAWESVPLRPRSALQDVGVPRGLAGLAATVPAGATSLVTYTLYRFEICVRDTAVVGVVGAAGLGRLLQENLSAFRFPAVTSLLVASFLVSVAAEVVGRRIRRFLAA</sequence>
<evidence type="ECO:0000256" key="4">
    <source>
        <dbReference type="ARBA" id="ARBA00022692"/>
    </source>
</evidence>
<feature type="transmembrane region" description="Helical" evidence="7">
    <location>
        <begin position="146"/>
        <end position="169"/>
    </location>
</feature>
<accession>A0A6J4LSG9</accession>
<keyword evidence="4 7" id="KW-0812">Transmembrane</keyword>
<evidence type="ECO:0000256" key="7">
    <source>
        <dbReference type="RuleBase" id="RU363032"/>
    </source>
</evidence>
<comment type="similarity">
    <text evidence="7">Belongs to the binding-protein-dependent transport system permease family.</text>
</comment>
<evidence type="ECO:0000256" key="2">
    <source>
        <dbReference type="ARBA" id="ARBA00022448"/>
    </source>
</evidence>
<evidence type="ECO:0000256" key="6">
    <source>
        <dbReference type="ARBA" id="ARBA00023136"/>
    </source>
</evidence>
<feature type="transmembrane region" description="Helical" evidence="7">
    <location>
        <begin position="304"/>
        <end position="323"/>
    </location>
</feature>
<evidence type="ECO:0000313" key="10">
    <source>
        <dbReference type="EMBL" id="CAA9340196.1"/>
    </source>
</evidence>
<feature type="transmembrane region" description="Helical" evidence="7">
    <location>
        <begin position="83"/>
        <end position="109"/>
    </location>
</feature>
<dbReference type="EMBL" id="CADCUH010000087">
    <property type="protein sequence ID" value="CAA9340196.1"/>
    <property type="molecule type" value="Genomic_DNA"/>
</dbReference>
<keyword evidence="2 7" id="KW-0813">Transport</keyword>
<name>A0A6J4LSG9_9ACTN</name>
<dbReference type="GO" id="GO:0055085">
    <property type="term" value="P:transmembrane transport"/>
    <property type="evidence" value="ECO:0007669"/>
    <property type="project" value="InterPro"/>
</dbReference>
<dbReference type="AlphaFoldDB" id="A0A6J4LSG9"/>
<dbReference type="InterPro" id="IPR000515">
    <property type="entry name" value="MetI-like"/>
</dbReference>
<dbReference type="GO" id="GO:0005886">
    <property type="term" value="C:plasma membrane"/>
    <property type="evidence" value="ECO:0007669"/>
    <property type="project" value="UniProtKB-SubCell"/>
</dbReference>
<feature type="transmembrane region" description="Helical" evidence="7">
    <location>
        <begin position="228"/>
        <end position="249"/>
    </location>
</feature>
<keyword evidence="5 7" id="KW-1133">Transmembrane helix</keyword>
<proteinExistence type="inferred from homology"/>
<comment type="subcellular location">
    <subcellularLocation>
        <location evidence="1 7">Cell membrane</location>
        <topology evidence="1 7">Multi-pass membrane protein</topology>
    </subcellularLocation>
</comment>
<feature type="transmembrane region" description="Helical" evidence="7">
    <location>
        <begin position="189"/>
        <end position="216"/>
    </location>
</feature>
<evidence type="ECO:0000256" key="5">
    <source>
        <dbReference type="ARBA" id="ARBA00022989"/>
    </source>
</evidence>
<feature type="domain" description="ABC transmembrane type-1" evidence="9">
    <location>
        <begin position="363"/>
        <end position="555"/>
    </location>
</feature>
<keyword evidence="3" id="KW-1003">Cell membrane</keyword>
<dbReference type="InterPro" id="IPR035906">
    <property type="entry name" value="MetI-like_sf"/>
</dbReference>
<feature type="transmembrane region" description="Helical" evidence="7">
    <location>
        <begin position="356"/>
        <end position="384"/>
    </location>
</feature>
<evidence type="ECO:0000256" key="1">
    <source>
        <dbReference type="ARBA" id="ARBA00004651"/>
    </source>
</evidence>
<feature type="domain" description="ABC transmembrane type-1" evidence="9">
    <location>
        <begin position="84"/>
        <end position="273"/>
    </location>
</feature>
<protein>
    <submittedName>
        <fullName evidence="10">Phosphonate ABC transporter permease protein phnE</fullName>
    </submittedName>
</protein>
<gene>
    <name evidence="10" type="ORF">AVDCRST_MAG36-1368</name>
</gene>
<dbReference type="Pfam" id="PF00528">
    <property type="entry name" value="BPD_transp_1"/>
    <property type="match status" value="2"/>
</dbReference>
<dbReference type="SUPFAM" id="SSF161098">
    <property type="entry name" value="MetI-like"/>
    <property type="match status" value="2"/>
</dbReference>
<evidence type="ECO:0000259" key="9">
    <source>
        <dbReference type="PROSITE" id="PS50928"/>
    </source>
</evidence>
<evidence type="ECO:0000256" key="3">
    <source>
        <dbReference type="ARBA" id="ARBA00022475"/>
    </source>
</evidence>
<feature type="transmembrane region" description="Helical" evidence="7">
    <location>
        <begin position="532"/>
        <end position="554"/>
    </location>
</feature>
<dbReference type="Gene3D" id="1.10.3720.10">
    <property type="entry name" value="MetI-like"/>
    <property type="match status" value="2"/>
</dbReference>
<dbReference type="PANTHER" id="PTHR30043:SF1">
    <property type="entry name" value="ABC TRANSPORT SYSTEM PERMEASE PROTEIN P69"/>
    <property type="match status" value="1"/>
</dbReference>
<dbReference type="PROSITE" id="PS50928">
    <property type="entry name" value="ABC_TM1"/>
    <property type="match status" value="2"/>
</dbReference>
<keyword evidence="6 7" id="KW-0472">Membrane</keyword>
<reference evidence="10" key="1">
    <citation type="submission" date="2020-02" db="EMBL/GenBank/DDBJ databases">
        <authorList>
            <person name="Meier V. D."/>
        </authorList>
    </citation>
    <scope>NUCLEOTIDE SEQUENCE</scope>
    <source>
        <strain evidence="10">AVDCRST_MAG36</strain>
    </source>
</reference>